<evidence type="ECO:0000259" key="2">
    <source>
        <dbReference type="Pfam" id="PF01370"/>
    </source>
</evidence>
<dbReference type="Proteomes" id="UP001161391">
    <property type="component" value="Unassembled WGS sequence"/>
</dbReference>
<reference evidence="3" key="1">
    <citation type="journal article" date="2014" name="Int. J. Syst. Evol. Microbiol.">
        <title>Complete genome of a new Firmicutes species belonging to the dominant human colonic microbiota ('Ruminococcus bicirculans') reveals two chromosomes and a selective capacity to utilize plant glucans.</title>
        <authorList>
            <consortium name="NISC Comparative Sequencing Program"/>
            <person name="Wegmann U."/>
            <person name="Louis P."/>
            <person name="Goesmann A."/>
            <person name="Henrissat B."/>
            <person name="Duncan S.H."/>
            <person name="Flint H.J."/>
        </authorList>
    </citation>
    <scope>NUCLEOTIDE SEQUENCE</scope>
    <source>
        <strain evidence="3">NBRC 108219</strain>
    </source>
</reference>
<dbReference type="InterPro" id="IPR036291">
    <property type="entry name" value="NAD(P)-bd_dom_sf"/>
</dbReference>
<comment type="caution">
    <text evidence="3">The sequence shown here is derived from an EMBL/GenBank/DDBJ whole genome shotgun (WGS) entry which is preliminary data.</text>
</comment>
<dbReference type="InterPro" id="IPR001509">
    <property type="entry name" value="Epimerase_deHydtase"/>
</dbReference>
<dbReference type="Pfam" id="PF01370">
    <property type="entry name" value="Epimerase"/>
    <property type="match status" value="1"/>
</dbReference>
<dbReference type="SUPFAM" id="SSF51735">
    <property type="entry name" value="NAD(P)-binding Rossmann-fold domains"/>
    <property type="match status" value="1"/>
</dbReference>
<dbReference type="PANTHER" id="PTHR43574">
    <property type="entry name" value="EPIMERASE-RELATED"/>
    <property type="match status" value="1"/>
</dbReference>
<keyword evidence="4" id="KW-1185">Reference proteome</keyword>
<reference evidence="3" key="2">
    <citation type="submission" date="2023-01" db="EMBL/GenBank/DDBJ databases">
        <title>Draft genome sequence of Algimonas ampicilliniresistens strain NBRC 108219.</title>
        <authorList>
            <person name="Sun Q."/>
            <person name="Mori K."/>
        </authorList>
    </citation>
    <scope>NUCLEOTIDE SEQUENCE</scope>
    <source>
        <strain evidence="3">NBRC 108219</strain>
    </source>
</reference>
<proteinExistence type="predicted"/>
<name>A0ABQ5VAY6_9PROT</name>
<keyword evidence="1" id="KW-0520">NAD</keyword>
<organism evidence="3 4">
    <name type="scientific">Algimonas ampicilliniresistens</name>
    <dbReference type="NCBI Taxonomy" id="1298735"/>
    <lineage>
        <taxon>Bacteria</taxon>
        <taxon>Pseudomonadati</taxon>
        <taxon>Pseudomonadota</taxon>
        <taxon>Alphaproteobacteria</taxon>
        <taxon>Maricaulales</taxon>
        <taxon>Robiginitomaculaceae</taxon>
        <taxon>Algimonas</taxon>
    </lineage>
</organism>
<accession>A0ABQ5VAY6</accession>
<dbReference type="Gene3D" id="3.40.50.720">
    <property type="entry name" value="NAD(P)-binding Rossmann-like Domain"/>
    <property type="match status" value="1"/>
</dbReference>
<gene>
    <name evidence="3" type="ORF">GCM10007853_25600</name>
</gene>
<protein>
    <submittedName>
        <fullName evidence="3">NAD-dependent epimerase</fullName>
    </submittedName>
</protein>
<dbReference type="RefSeq" id="WP_284391389.1">
    <property type="nucleotide sequence ID" value="NZ_BSNK01000002.1"/>
</dbReference>
<evidence type="ECO:0000313" key="3">
    <source>
        <dbReference type="EMBL" id="GLQ24686.1"/>
    </source>
</evidence>
<dbReference type="EMBL" id="BSNK01000002">
    <property type="protein sequence ID" value="GLQ24686.1"/>
    <property type="molecule type" value="Genomic_DNA"/>
</dbReference>
<sequence>MKTLITGTAGFIGQNLALRLLRDGHDVCGIDSITPYYDVSLKHDRLAQLTPFESFTTHQIALEDFDAMSAVFADFKPDRVVHLAAQAGVRYSLENPRAYVDTNVTGSFNVIELSREHAVEHLVLASTSSAYGANDQYPFVETDKASFPLTIYAATKQASELIAHSHSHLHNLPTTVLRFFTVYGPWGRPDMAFFLFTKAMFEGRPIKVFNEGRMARDFTYVDDLTRSIELLLDCAPVRGAPVSDRDSLSPVAPYRLVNIGNADPVPLMDFIAEIERAVGVTAEKELLPMQPGDVTKTYADSDLLEVLTGYRPSTSVRDGVQAFVDWYRDYYQAGT</sequence>
<evidence type="ECO:0000313" key="4">
    <source>
        <dbReference type="Proteomes" id="UP001161391"/>
    </source>
</evidence>
<dbReference type="PRINTS" id="PR01713">
    <property type="entry name" value="NUCEPIMERASE"/>
</dbReference>
<evidence type="ECO:0000256" key="1">
    <source>
        <dbReference type="ARBA" id="ARBA00023027"/>
    </source>
</evidence>
<feature type="domain" description="NAD-dependent epimerase/dehydratase" evidence="2">
    <location>
        <begin position="4"/>
        <end position="233"/>
    </location>
</feature>